<name>A0A2S9WXY2_9FLAO</name>
<dbReference type="GO" id="GO:0015288">
    <property type="term" value="F:porin activity"/>
    <property type="evidence" value="ECO:0007669"/>
    <property type="project" value="TreeGrafter"/>
</dbReference>
<accession>A0A2S9WXY2</accession>
<keyword evidence="7" id="KW-0998">Cell outer membrane</keyword>
<evidence type="ECO:0000313" key="8">
    <source>
        <dbReference type="EMBL" id="PRP68329.1"/>
    </source>
</evidence>
<evidence type="ECO:0000256" key="5">
    <source>
        <dbReference type="ARBA" id="ARBA00022692"/>
    </source>
</evidence>
<evidence type="ECO:0000256" key="1">
    <source>
        <dbReference type="ARBA" id="ARBA00004442"/>
    </source>
</evidence>
<dbReference type="EMBL" id="MQUC01000003">
    <property type="protein sequence ID" value="PRP68329.1"/>
    <property type="molecule type" value="Genomic_DNA"/>
</dbReference>
<proteinExistence type="inferred from homology"/>
<dbReference type="InterPro" id="IPR051906">
    <property type="entry name" value="TolC-like"/>
</dbReference>
<evidence type="ECO:0000256" key="7">
    <source>
        <dbReference type="ARBA" id="ARBA00023237"/>
    </source>
</evidence>
<protein>
    <submittedName>
        <fullName evidence="8">Transporter</fullName>
    </submittedName>
</protein>
<dbReference type="SUPFAM" id="SSF56954">
    <property type="entry name" value="Outer membrane efflux proteins (OEP)"/>
    <property type="match status" value="1"/>
</dbReference>
<evidence type="ECO:0000256" key="6">
    <source>
        <dbReference type="ARBA" id="ARBA00023136"/>
    </source>
</evidence>
<dbReference type="Gene3D" id="1.20.1600.10">
    <property type="entry name" value="Outer membrane efflux proteins (OEP)"/>
    <property type="match status" value="1"/>
</dbReference>
<keyword evidence="3" id="KW-0813">Transport</keyword>
<comment type="subcellular location">
    <subcellularLocation>
        <location evidence="1">Cell outer membrane</location>
    </subcellularLocation>
</comment>
<dbReference type="GO" id="GO:1990281">
    <property type="term" value="C:efflux pump complex"/>
    <property type="evidence" value="ECO:0007669"/>
    <property type="project" value="TreeGrafter"/>
</dbReference>
<dbReference type="Pfam" id="PF02321">
    <property type="entry name" value="OEP"/>
    <property type="match status" value="1"/>
</dbReference>
<dbReference type="Proteomes" id="UP000239532">
    <property type="component" value="Unassembled WGS sequence"/>
</dbReference>
<organism evidence="8 9">
    <name type="scientific">Nonlabens agnitus</name>
    <dbReference type="NCBI Taxonomy" id="870484"/>
    <lineage>
        <taxon>Bacteria</taxon>
        <taxon>Pseudomonadati</taxon>
        <taxon>Bacteroidota</taxon>
        <taxon>Flavobacteriia</taxon>
        <taxon>Flavobacteriales</taxon>
        <taxon>Flavobacteriaceae</taxon>
        <taxon>Nonlabens</taxon>
    </lineage>
</organism>
<dbReference type="InterPro" id="IPR003423">
    <property type="entry name" value="OMP_efflux"/>
</dbReference>
<evidence type="ECO:0000256" key="4">
    <source>
        <dbReference type="ARBA" id="ARBA00022452"/>
    </source>
</evidence>
<dbReference type="GO" id="GO:0009279">
    <property type="term" value="C:cell outer membrane"/>
    <property type="evidence" value="ECO:0007669"/>
    <property type="project" value="UniProtKB-SubCell"/>
</dbReference>
<dbReference type="PANTHER" id="PTHR30026:SF20">
    <property type="entry name" value="OUTER MEMBRANE PROTEIN TOLC"/>
    <property type="match status" value="1"/>
</dbReference>
<comment type="similarity">
    <text evidence="2">Belongs to the outer membrane factor (OMF) (TC 1.B.17) family.</text>
</comment>
<dbReference type="RefSeq" id="WP_242446489.1">
    <property type="nucleotide sequence ID" value="NZ_MQUC01000003.1"/>
</dbReference>
<dbReference type="GO" id="GO:0015562">
    <property type="term" value="F:efflux transmembrane transporter activity"/>
    <property type="evidence" value="ECO:0007669"/>
    <property type="project" value="InterPro"/>
</dbReference>
<keyword evidence="4" id="KW-1134">Transmembrane beta strand</keyword>
<keyword evidence="9" id="KW-1185">Reference proteome</keyword>
<dbReference type="PANTHER" id="PTHR30026">
    <property type="entry name" value="OUTER MEMBRANE PROTEIN TOLC"/>
    <property type="match status" value="1"/>
</dbReference>
<evidence type="ECO:0000256" key="3">
    <source>
        <dbReference type="ARBA" id="ARBA00022448"/>
    </source>
</evidence>
<evidence type="ECO:0000256" key="2">
    <source>
        <dbReference type="ARBA" id="ARBA00007613"/>
    </source>
</evidence>
<sequence length="480" mass="54205">MRFTLFIALLIVLQVDAVSLSRKQTQQQPPEQVLQDTTVLSFSEYLGYVKRHHPVAKQAELLLDEGQANLLRARGGFDPKIEVDYRRKDFKGTEYYDELAGVFKIPTWYGIEFKAGAERNEGSFLDPSLTVPDGGLYSAGVKVDLAQGLLINDRMATLRKARLFEQQTAAERDLAVNQILFDASTAYFEWWRATKEVEVYIDILDAAITRERGVIISARAGDKAAIDTVEAGVATQNRLLGLEQARVNEIKSRLQLSNFLWLDGVPVELQPNVVPQPDLNSSIDVTLGLMGTSLSEFNVENHPKIQALNFKLDQLDVDRQLKANKLLPKITVDYNFITPDWDRLNSITQDNYKAGLTFAYPIFTRKERGDLRLAKIKIDDARYGLQSETLILRNKVISVFAELEGYNRQLDISSNLTTGTAQLLAGELRKFELGDSSLFLINSREVKFIEAQLKQLEVQKKLFESKAALFRSLVILPENL</sequence>
<keyword evidence="6" id="KW-0472">Membrane</keyword>
<keyword evidence="5" id="KW-0812">Transmembrane</keyword>
<dbReference type="AlphaFoldDB" id="A0A2S9WXY2"/>
<reference evidence="8 9" key="1">
    <citation type="submission" date="2016-11" db="EMBL/GenBank/DDBJ databases">
        <title>Trade-off between light-utilization and light-protection in marine flavobacteria.</title>
        <authorList>
            <person name="Kumagai Y."/>
        </authorList>
    </citation>
    <scope>NUCLEOTIDE SEQUENCE [LARGE SCALE GENOMIC DNA]</scope>
    <source>
        <strain evidence="8 9">JCM 17109</strain>
    </source>
</reference>
<gene>
    <name evidence="8" type="ORF">BST86_07455</name>
</gene>
<comment type="caution">
    <text evidence="8">The sequence shown here is derived from an EMBL/GenBank/DDBJ whole genome shotgun (WGS) entry which is preliminary data.</text>
</comment>
<evidence type="ECO:0000313" key="9">
    <source>
        <dbReference type="Proteomes" id="UP000239532"/>
    </source>
</evidence>